<dbReference type="InterPro" id="IPR011006">
    <property type="entry name" value="CheY-like_superfamily"/>
</dbReference>
<gene>
    <name evidence="4" type="ORF">DMB65_14355</name>
</gene>
<accession>A0A2V4BMB3</accession>
<comment type="caution">
    <text evidence="4">The sequence shown here is derived from an EMBL/GenBank/DDBJ whole genome shotgun (WGS) entry which is preliminary data.</text>
</comment>
<dbReference type="Gene3D" id="3.40.50.2300">
    <property type="match status" value="1"/>
</dbReference>
<dbReference type="Pfam" id="PF04397">
    <property type="entry name" value="LytTR"/>
    <property type="match status" value="1"/>
</dbReference>
<sequence>MITAIALDDELPALEVLEAFCNQSKEVNLVKFFTKTQDARFYLEEYPVDLLFLDINMPSVSGIDFYKSISQETTVIFTTAYAEYAAESYELNAADYLMKPFSYDRFLKAIDKVKKLNQIQKADKQNYILFRVDYGLTKVLLSDILYIEGLDNYLKVHIKNQKTLVVRMTMKSLSEKLSPTEFIRVHRSYIISIPNMESYRNKIIYLNDKEIPLGTSYEAEFLQILNNNKTN</sequence>
<feature type="modified residue" description="4-aspartylphosphate" evidence="1">
    <location>
        <position position="54"/>
    </location>
</feature>
<dbReference type="PROSITE" id="PS50110">
    <property type="entry name" value="RESPONSE_REGULATORY"/>
    <property type="match status" value="1"/>
</dbReference>
<organism evidence="4 5">
    <name type="scientific">Flavobacterium cheongpyeongense</name>
    <dbReference type="NCBI Taxonomy" id="2212651"/>
    <lineage>
        <taxon>Bacteria</taxon>
        <taxon>Pseudomonadati</taxon>
        <taxon>Bacteroidota</taxon>
        <taxon>Flavobacteriia</taxon>
        <taxon>Flavobacteriales</taxon>
        <taxon>Flavobacteriaceae</taxon>
        <taxon>Flavobacterium</taxon>
    </lineage>
</organism>
<evidence type="ECO:0000259" key="2">
    <source>
        <dbReference type="PROSITE" id="PS50110"/>
    </source>
</evidence>
<dbReference type="GO" id="GO:0003677">
    <property type="term" value="F:DNA binding"/>
    <property type="evidence" value="ECO:0007669"/>
    <property type="project" value="UniProtKB-KW"/>
</dbReference>
<feature type="domain" description="HTH LytTR-type" evidence="3">
    <location>
        <begin position="128"/>
        <end position="227"/>
    </location>
</feature>
<dbReference type="PANTHER" id="PTHR37299">
    <property type="entry name" value="TRANSCRIPTIONAL REGULATOR-RELATED"/>
    <property type="match status" value="1"/>
</dbReference>
<name>A0A2V4BMB3_9FLAO</name>
<dbReference type="Gene3D" id="2.40.50.1020">
    <property type="entry name" value="LytTr DNA-binding domain"/>
    <property type="match status" value="1"/>
</dbReference>
<evidence type="ECO:0000259" key="3">
    <source>
        <dbReference type="PROSITE" id="PS50930"/>
    </source>
</evidence>
<dbReference type="InterPro" id="IPR007492">
    <property type="entry name" value="LytTR_DNA-bd_dom"/>
</dbReference>
<keyword evidence="1" id="KW-0597">Phosphoprotein</keyword>
<dbReference type="SUPFAM" id="SSF52172">
    <property type="entry name" value="CheY-like"/>
    <property type="match status" value="1"/>
</dbReference>
<dbReference type="SMART" id="SM00448">
    <property type="entry name" value="REC"/>
    <property type="match status" value="1"/>
</dbReference>
<dbReference type="Proteomes" id="UP000247903">
    <property type="component" value="Unassembled WGS sequence"/>
</dbReference>
<dbReference type="Pfam" id="PF00072">
    <property type="entry name" value="Response_reg"/>
    <property type="match status" value="1"/>
</dbReference>
<evidence type="ECO:0000313" key="5">
    <source>
        <dbReference type="Proteomes" id="UP000247903"/>
    </source>
</evidence>
<evidence type="ECO:0000313" key="4">
    <source>
        <dbReference type="EMBL" id="PXY39971.1"/>
    </source>
</evidence>
<evidence type="ECO:0000256" key="1">
    <source>
        <dbReference type="PROSITE-ProRule" id="PRU00169"/>
    </source>
</evidence>
<dbReference type="GO" id="GO:0000156">
    <property type="term" value="F:phosphorelay response regulator activity"/>
    <property type="evidence" value="ECO:0007669"/>
    <property type="project" value="InterPro"/>
</dbReference>
<proteinExistence type="predicted"/>
<feature type="domain" description="Response regulatory" evidence="2">
    <location>
        <begin position="3"/>
        <end position="114"/>
    </location>
</feature>
<dbReference type="RefSeq" id="WP_110307333.1">
    <property type="nucleotide sequence ID" value="NZ_QJHK01000013.1"/>
</dbReference>
<keyword evidence="5" id="KW-1185">Reference proteome</keyword>
<dbReference type="EMBL" id="QJHK01000013">
    <property type="protein sequence ID" value="PXY39971.1"/>
    <property type="molecule type" value="Genomic_DNA"/>
</dbReference>
<dbReference type="OrthoDB" id="2168082at2"/>
<dbReference type="PROSITE" id="PS50930">
    <property type="entry name" value="HTH_LYTTR"/>
    <property type="match status" value="1"/>
</dbReference>
<dbReference type="InterPro" id="IPR046947">
    <property type="entry name" value="LytR-like"/>
</dbReference>
<reference evidence="4 5" key="1">
    <citation type="submission" date="2018-05" db="EMBL/GenBank/DDBJ databases">
        <title>Flavobacterium sp. strain IMCC34759, incomplete genome.</title>
        <authorList>
            <person name="Joung Y."/>
            <person name="Cho J."/>
        </authorList>
    </citation>
    <scope>NUCLEOTIDE SEQUENCE [LARGE SCALE GENOMIC DNA]</scope>
    <source>
        <strain evidence="4 5">IMCC34759</strain>
    </source>
</reference>
<keyword evidence="4" id="KW-0238">DNA-binding</keyword>
<dbReference type="PANTHER" id="PTHR37299:SF1">
    <property type="entry name" value="STAGE 0 SPORULATION PROTEIN A HOMOLOG"/>
    <property type="match status" value="1"/>
</dbReference>
<dbReference type="InterPro" id="IPR001789">
    <property type="entry name" value="Sig_transdc_resp-reg_receiver"/>
</dbReference>
<dbReference type="AlphaFoldDB" id="A0A2V4BMB3"/>
<protein>
    <submittedName>
        <fullName evidence="4">DNA-binding response regulator</fullName>
    </submittedName>
</protein>
<dbReference type="SMART" id="SM00850">
    <property type="entry name" value="LytTR"/>
    <property type="match status" value="1"/>
</dbReference>